<dbReference type="Proteomes" id="UP000238042">
    <property type="component" value="Unassembled WGS sequence"/>
</dbReference>
<gene>
    <name evidence="1" type="ORF">C4S77_04975</name>
</gene>
<proteinExistence type="predicted"/>
<dbReference type="InterPro" id="IPR025348">
    <property type="entry name" value="DUF4252"/>
</dbReference>
<dbReference type="AlphaFoldDB" id="A0A2S8AEG0"/>
<evidence type="ECO:0000313" key="2">
    <source>
        <dbReference type="Proteomes" id="UP000238042"/>
    </source>
</evidence>
<keyword evidence="2" id="KW-1185">Reference proteome</keyword>
<reference evidence="1 2" key="1">
    <citation type="submission" date="2018-02" db="EMBL/GenBank/DDBJ databases">
        <title>Genome sequences of Apibacter spp., gut symbionts of Asian honey bees.</title>
        <authorList>
            <person name="Kwong W.K."/>
            <person name="Steele M.I."/>
            <person name="Moran N.A."/>
        </authorList>
    </citation>
    <scope>NUCLEOTIDE SEQUENCE [LARGE SCALE GENOMIC DNA]</scope>
    <source>
        <strain evidence="2">wkB301</strain>
    </source>
</reference>
<organism evidence="1 2">
    <name type="scientific">Apibacter adventoris</name>
    <dbReference type="NCBI Taxonomy" id="1679466"/>
    <lineage>
        <taxon>Bacteria</taxon>
        <taxon>Pseudomonadati</taxon>
        <taxon>Bacteroidota</taxon>
        <taxon>Flavobacteriia</taxon>
        <taxon>Flavobacteriales</taxon>
        <taxon>Weeksellaceae</taxon>
        <taxon>Apibacter</taxon>
    </lineage>
</organism>
<evidence type="ECO:0000313" key="1">
    <source>
        <dbReference type="EMBL" id="PQL93498.1"/>
    </source>
</evidence>
<dbReference type="EMBL" id="PSZM01000034">
    <property type="protein sequence ID" value="PQL93498.1"/>
    <property type="molecule type" value="Genomic_DNA"/>
</dbReference>
<accession>A0A2S8AEG0</accession>
<sequence>MNRKCLLLTLFLLGFIISGYSQDKLFDKFAHKNEVTSISVSKFLLKMIPDFDKQGIYISKVSDKIESAQMLYTSDKSLAKRMKKQTNKYATNKDYEAVFNRTHDTFSPSTFIKKDPDNKQYIDQTILFFDKGNHFFLIRIDGDNLTLEDVKNLLNK</sequence>
<evidence type="ECO:0008006" key="3">
    <source>
        <dbReference type="Google" id="ProtNLM"/>
    </source>
</evidence>
<dbReference type="RefSeq" id="WP_105246512.1">
    <property type="nucleotide sequence ID" value="NZ_PSZM01000034.1"/>
</dbReference>
<comment type="caution">
    <text evidence="1">The sequence shown here is derived from an EMBL/GenBank/DDBJ whole genome shotgun (WGS) entry which is preliminary data.</text>
</comment>
<protein>
    <recommendedName>
        <fullName evidence="3">DUF4252 domain-containing protein</fullName>
    </recommendedName>
</protein>
<name>A0A2S8AEG0_9FLAO</name>
<dbReference type="Pfam" id="PF14060">
    <property type="entry name" value="DUF4252"/>
    <property type="match status" value="1"/>
</dbReference>